<gene>
    <name evidence="2" type="ORF">CKM354_000676200</name>
</gene>
<feature type="region of interest" description="Disordered" evidence="1">
    <location>
        <begin position="50"/>
        <end position="132"/>
    </location>
</feature>
<dbReference type="GeneID" id="68292337"/>
<dbReference type="OrthoDB" id="3649997at2759"/>
<protein>
    <submittedName>
        <fullName evidence="2">Uncharacterized protein</fullName>
    </submittedName>
</protein>
<dbReference type="AlphaFoldDB" id="A0A9P3CIU5"/>
<evidence type="ECO:0000313" key="3">
    <source>
        <dbReference type="Proteomes" id="UP000825890"/>
    </source>
</evidence>
<dbReference type="Proteomes" id="UP000825890">
    <property type="component" value="Unassembled WGS sequence"/>
</dbReference>
<sequence length="132" mass="13761">MSSIDLSAITEGDLRRFAACWLNSELSTNWEAAHTTFDPEGKSKLASFKTVTQKASKKAGGGGAAAENGEVKPKKAPAKRKKSASEANEDGGDGASKPKKARAPAKNGKKAASEENLVDDEEAPVKGEEGDD</sequence>
<comment type="caution">
    <text evidence="2">The sequence shown here is derived from an EMBL/GenBank/DDBJ whole genome shotgun (WGS) entry which is preliminary data.</text>
</comment>
<proteinExistence type="predicted"/>
<evidence type="ECO:0000313" key="2">
    <source>
        <dbReference type="EMBL" id="GIZ43538.1"/>
    </source>
</evidence>
<organism evidence="2 3">
    <name type="scientific">Cercospora kikuchii</name>
    <dbReference type="NCBI Taxonomy" id="84275"/>
    <lineage>
        <taxon>Eukaryota</taxon>
        <taxon>Fungi</taxon>
        <taxon>Dikarya</taxon>
        <taxon>Ascomycota</taxon>
        <taxon>Pezizomycotina</taxon>
        <taxon>Dothideomycetes</taxon>
        <taxon>Dothideomycetidae</taxon>
        <taxon>Mycosphaerellales</taxon>
        <taxon>Mycosphaerellaceae</taxon>
        <taxon>Cercospora</taxon>
    </lineage>
</organism>
<feature type="compositionally biased region" description="Basic residues" evidence="1">
    <location>
        <begin position="97"/>
        <end position="109"/>
    </location>
</feature>
<name>A0A9P3CIU5_9PEZI</name>
<dbReference type="EMBL" id="BOLY01000004">
    <property type="protein sequence ID" value="GIZ43538.1"/>
    <property type="molecule type" value="Genomic_DNA"/>
</dbReference>
<dbReference type="RefSeq" id="XP_044658025.1">
    <property type="nucleotide sequence ID" value="XM_044802090.1"/>
</dbReference>
<reference evidence="2 3" key="1">
    <citation type="submission" date="2021-01" db="EMBL/GenBank/DDBJ databases">
        <title>Cercospora kikuchii MAFF 305040 whole genome shotgun sequence.</title>
        <authorList>
            <person name="Kashiwa T."/>
            <person name="Suzuki T."/>
        </authorList>
    </citation>
    <scope>NUCLEOTIDE SEQUENCE [LARGE SCALE GENOMIC DNA]</scope>
    <source>
        <strain evidence="2 3">MAFF 305040</strain>
    </source>
</reference>
<feature type="compositionally biased region" description="Basic and acidic residues" evidence="1">
    <location>
        <begin position="123"/>
        <end position="132"/>
    </location>
</feature>
<evidence type="ECO:0000256" key="1">
    <source>
        <dbReference type="SAM" id="MobiDB-lite"/>
    </source>
</evidence>
<accession>A0A9P3CIU5</accession>
<keyword evidence="3" id="KW-1185">Reference proteome</keyword>